<evidence type="ECO:0000256" key="1">
    <source>
        <dbReference type="SAM" id="SignalP"/>
    </source>
</evidence>
<evidence type="ECO:0000313" key="2">
    <source>
        <dbReference type="EMBL" id="RPA75037.1"/>
    </source>
</evidence>
<proteinExistence type="predicted"/>
<protein>
    <submittedName>
        <fullName evidence="2">Uncharacterized protein</fullName>
    </submittedName>
</protein>
<name>A0A3N4HP34_ASCIM</name>
<feature type="chain" id="PRO_5018108389" evidence="1">
    <location>
        <begin position="17"/>
        <end position="105"/>
    </location>
</feature>
<reference evidence="2 3" key="1">
    <citation type="journal article" date="2018" name="Nat. Ecol. Evol.">
        <title>Pezizomycetes genomes reveal the molecular basis of ectomycorrhizal truffle lifestyle.</title>
        <authorList>
            <person name="Murat C."/>
            <person name="Payen T."/>
            <person name="Noel B."/>
            <person name="Kuo A."/>
            <person name="Morin E."/>
            <person name="Chen J."/>
            <person name="Kohler A."/>
            <person name="Krizsan K."/>
            <person name="Balestrini R."/>
            <person name="Da Silva C."/>
            <person name="Montanini B."/>
            <person name="Hainaut M."/>
            <person name="Levati E."/>
            <person name="Barry K.W."/>
            <person name="Belfiori B."/>
            <person name="Cichocki N."/>
            <person name="Clum A."/>
            <person name="Dockter R.B."/>
            <person name="Fauchery L."/>
            <person name="Guy J."/>
            <person name="Iotti M."/>
            <person name="Le Tacon F."/>
            <person name="Lindquist E.A."/>
            <person name="Lipzen A."/>
            <person name="Malagnac F."/>
            <person name="Mello A."/>
            <person name="Molinier V."/>
            <person name="Miyauchi S."/>
            <person name="Poulain J."/>
            <person name="Riccioni C."/>
            <person name="Rubini A."/>
            <person name="Sitrit Y."/>
            <person name="Splivallo R."/>
            <person name="Traeger S."/>
            <person name="Wang M."/>
            <person name="Zifcakova L."/>
            <person name="Wipf D."/>
            <person name="Zambonelli A."/>
            <person name="Paolocci F."/>
            <person name="Nowrousian M."/>
            <person name="Ottonello S."/>
            <person name="Baldrian P."/>
            <person name="Spatafora J.W."/>
            <person name="Henrissat B."/>
            <person name="Nagy L.G."/>
            <person name="Aury J.M."/>
            <person name="Wincker P."/>
            <person name="Grigoriev I.V."/>
            <person name="Bonfante P."/>
            <person name="Martin F.M."/>
        </authorList>
    </citation>
    <scope>NUCLEOTIDE SEQUENCE [LARGE SCALE GENOMIC DNA]</scope>
    <source>
        <strain evidence="2 3">RN42</strain>
    </source>
</reference>
<dbReference type="EMBL" id="ML119773">
    <property type="protein sequence ID" value="RPA75037.1"/>
    <property type="molecule type" value="Genomic_DNA"/>
</dbReference>
<evidence type="ECO:0000313" key="3">
    <source>
        <dbReference type="Proteomes" id="UP000275078"/>
    </source>
</evidence>
<sequence>MLLMFCYLLFLASVLAKDRTTGDIDAVLNLARLSAVGIRNKLARPSENSRHIQTAVPYNIWPFMNRFGIQQASSYAEGYNVVGYLNSFVSGILTMCCEILLVPSY</sequence>
<accession>A0A3N4HP34</accession>
<dbReference type="AlphaFoldDB" id="A0A3N4HP34"/>
<feature type="signal peptide" evidence="1">
    <location>
        <begin position="1"/>
        <end position="16"/>
    </location>
</feature>
<gene>
    <name evidence="2" type="ORF">BJ508DRAFT_312336</name>
</gene>
<organism evidence="2 3">
    <name type="scientific">Ascobolus immersus RN42</name>
    <dbReference type="NCBI Taxonomy" id="1160509"/>
    <lineage>
        <taxon>Eukaryota</taxon>
        <taxon>Fungi</taxon>
        <taxon>Dikarya</taxon>
        <taxon>Ascomycota</taxon>
        <taxon>Pezizomycotina</taxon>
        <taxon>Pezizomycetes</taxon>
        <taxon>Pezizales</taxon>
        <taxon>Ascobolaceae</taxon>
        <taxon>Ascobolus</taxon>
    </lineage>
</organism>
<keyword evidence="3" id="KW-1185">Reference proteome</keyword>
<dbReference type="Proteomes" id="UP000275078">
    <property type="component" value="Unassembled WGS sequence"/>
</dbReference>
<keyword evidence="1" id="KW-0732">Signal</keyword>